<dbReference type="AlphaFoldDB" id="A0A0P8BGM0"/>
<evidence type="ECO:0000313" key="2">
    <source>
        <dbReference type="Proteomes" id="UP000050465"/>
    </source>
</evidence>
<organism evidence="1 2">
    <name type="scientific">Phormidesmis priestleyi Ana</name>
    <dbReference type="NCBI Taxonomy" id="1666911"/>
    <lineage>
        <taxon>Bacteria</taxon>
        <taxon>Bacillati</taxon>
        <taxon>Cyanobacteriota</taxon>
        <taxon>Cyanophyceae</taxon>
        <taxon>Leptolyngbyales</taxon>
        <taxon>Leptolyngbyaceae</taxon>
        <taxon>Phormidesmis</taxon>
    </lineage>
</organism>
<dbReference type="STRING" id="1666911.HLUCCA11_20400"/>
<reference evidence="1 2" key="1">
    <citation type="submission" date="2015-09" db="EMBL/GenBank/DDBJ databases">
        <title>Identification and resolution of microdiversity through metagenomic sequencing of parallel consortia.</title>
        <authorList>
            <person name="Nelson W.C."/>
            <person name="Romine M.F."/>
            <person name="Lindemann S.R."/>
        </authorList>
    </citation>
    <scope>NUCLEOTIDE SEQUENCE [LARGE SCALE GENOMIC DNA]</scope>
    <source>
        <strain evidence="1">Ana</strain>
    </source>
</reference>
<proteinExistence type="predicted"/>
<sequence>MPLSIRAKDSARIQFTYYAYIAGPMGDVFRYLLRNKAHSARKGKQMGLEAISAFWKPFSAHSVLGLSDLEVRRLALTSITELQQHIDLIRTTFNIPQDTQEMTKQDIEKMIEECLNARRNIHPELTEN</sequence>
<name>A0A0P8BGM0_9CYAN</name>
<evidence type="ECO:0000313" key="1">
    <source>
        <dbReference type="EMBL" id="KPQ32872.1"/>
    </source>
</evidence>
<dbReference type="Proteomes" id="UP000050465">
    <property type="component" value="Unassembled WGS sequence"/>
</dbReference>
<comment type="caution">
    <text evidence="1">The sequence shown here is derived from an EMBL/GenBank/DDBJ whole genome shotgun (WGS) entry which is preliminary data.</text>
</comment>
<protein>
    <submittedName>
        <fullName evidence="1">Uncharacterized protein conserved in bacteria (DUF2328)</fullName>
    </submittedName>
</protein>
<accession>A0A0P8BGM0</accession>
<gene>
    <name evidence="1" type="ORF">HLUCCA11_20400</name>
</gene>
<dbReference type="EMBL" id="LJZR01000044">
    <property type="protein sequence ID" value="KPQ32872.1"/>
    <property type="molecule type" value="Genomic_DNA"/>
</dbReference>